<evidence type="ECO:0000256" key="7">
    <source>
        <dbReference type="ARBA" id="ARBA00023136"/>
    </source>
</evidence>
<dbReference type="Proteomes" id="UP001049176">
    <property type="component" value="Chromosome 1"/>
</dbReference>
<evidence type="ECO:0000256" key="2">
    <source>
        <dbReference type="ARBA" id="ARBA00006419"/>
    </source>
</evidence>
<comment type="caution">
    <text evidence="10">The sequence shown here is derived from an EMBL/GenBank/DDBJ whole genome shotgun (WGS) entry which is preliminary data.</text>
</comment>
<keyword evidence="11" id="KW-1185">Reference proteome</keyword>
<evidence type="ECO:0000256" key="3">
    <source>
        <dbReference type="ARBA" id="ARBA00020983"/>
    </source>
</evidence>
<dbReference type="GO" id="GO:0006891">
    <property type="term" value="P:intra-Golgi vesicle-mediated transport"/>
    <property type="evidence" value="ECO:0007669"/>
    <property type="project" value="TreeGrafter"/>
</dbReference>
<evidence type="ECO:0000313" key="11">
    <source>
        <dbReference type="Proteomes" id="UP001049176"/>
    </source>
</evidence>
<reference evidence="10" key="1">
    <citation type="journal article" date="2021" name="Genome Biol. Evol.">
        <title>The assembled and annotated genome of the fairy-ring fungus Marasmius oreades.</title>
        <authorList>
            <person name="Hiltunen M."/>
            <person name="Ament-Velasquez S.L."/>
            <person name="Johannesson H."/>
        </authorList>
    </citation>
    <scope>NUCLEOTIDE SEQUENCE</scope>
    <source>
        <strain evidence="10">03SP1</strain>
    </source>
</reference>
<dbReference type="RefSeq" id="XP_043016473.1">
    <property type="nucleotide sequence ID" value="XM_043147759.1"/>
</dbReference>
<keyword evidence="4" id="KW-0813">Transport</keyword>
<dbReference type="KEGG" id="more:E1B28_001791"/>
<feature type="region of interest" description="Disordered" evidence="9">
    <location>
        <begin position="1"/>
        <end position="22"/>
    </location>
</feature>
<evidence type="ECO:0000256" key="6">
    <source>
        <dbReference type="ARBA" id="ARBA00023034"/>
    </source>
</evidence>
<dbReference type="EMBL" id="CM032181">
    <property type="protein sequence ID" value="KAG7100003.1"/>
    <property type="molecule type" value="Genomic_DNA"/>
</dbReference>
<dbReference type="OrthoDB" id="1661054at2759"/>
<evidence type="ECO:0000256" key="9">
    <source>
        <dbReference type="SAM" id="MobiDB-lite"/>
    </source>
</evidence>
<dbReference type="PANTHER" id="PTHR21311:SF0">
    <property type="entry name" value="CONSERVED OLIGOMERIC GOLGI COMPLEX SUBUNIT 8"/>
    <property type="match status" value="1"/>
</dbReference>
<evidence type="ECO:0000256" key="5">
    <source>
        <dbReference type="ARBA" id="ARBA00022927"/>
    </source>
</evidence>
<dbReference type="GO" id="GO:0017119">
    <property type="term" value="C:Golgi transport complex"/>
    <property type="evidence" value="ECO:0007669"/>
    <property type="project" value="InterPro"/>
</dbReference>
<evidence type="ECO:0000256" key="1">
    <source>
        <dbReference type="ARBA" id="ARBA00004395"/>
    </source>
</evidence>
<dbReference type="AlphaFoldDB" id="A0A9P8AFX5"/>
<gene>
    <name evidence="10" type="ORF">E1B28_001791</name>
</gene>
<dbReference type="InterPro" id="IPR007255">
    <property type="entry name" value="COG8"/>
</dbReference>
<dbReference type="PANTHER" id="PTHR21311">
    <property type="entry name" value="CONSERVED OLIGOMERIC GOLGI COMPLEX COMPONENT 8"/>
    <property type="match status" value="1"/>
</dbReference>
<sequence>MAETASATQDVTDESEDTGTLTDFFGSSATTKASQDYLNYLTTLPLPTLLSEPTLLQTQSHHLTSSLTSLTHTSYPTFISLHTTTTALTSSLDDFSSALHSLVSESLPALEDSSSRWRERTDTVLSERRKARGVLEQHDKIRDLLDIPLLIESCVRNGYFSEALALSAHAKSVTSSYSSSSRTPPLVLNSVMSEVQNAIDHMLVTLLSTLQEPNRKLPALWKAVNFIRKMDVFRDDGSDANPSAVHPEEQIALAFLSGREKCLSAALEGCKRDIMRLVEASALQEKDKADLVEHLRKYIDIWRKETSDIVAQYTSIFLDHLGSESSGKVSSSTLAPTDLPWRIHTLLTTYTLHNLESHLIPMLSPKLTLSRIPLSLLQSILKPLTFCCNSFARIGMDFGGIIGSLFSDAALAIVTEDLQNHTRAWTELLKEKTGSRTIAPPKRLVITPGSNKNTNTFHPLQLPSKWLIAPTAAMSLSSPTSTSISATTIQLPAHVPPPTLTMYPPLAVHTNAVLTTFNHLRLVAPTTICHVLQAVLDREIARCGKALLDYLRCVVEDPALKSTTHVTNGYNEHGNGDMKVVDGLTKDEQIVVIVGEVFFWMWVPFIRRALGEGIYGIKTDYGVAAIVGSDGKSRTNGTADPLGMDEGGDTKTGSHQLPDIVREWEGWRSALQSRS</sequence>
<comment type="similarity">
    <text evidence="2">Belongs to the COG8 family.</text>
</comment>
<evidence type="ECO:0000313" key="10">
    <source>
        <dbReference type="EMBL" id="KAG7100003.1"/>
    </source>
</evidence>
<evidence type="ECO:0000256" key="8">
    <source>
        <dbReference type="ARBA" id="ARBA00031347"/>
    </source>
</evidence>
<dbReference type="GO" id="GO:0015031">
    <property type="term" value="P:protein transport"/>
    <property type="evidence" value="ECO:0007669"/>
    <property type="project" value="UniProtKB-KW"/>
</dbReference>
<evidence type="ECO:0000256" key="4">
    <source>
        <dbReference type="ARBA" id="ARBA00022448"/>
    </source>
</evidence>
<keyword evidence="7" id="KW-0472">Membrane</keyword>
<comment type="subcellular location">
    <subcellularLocation>
        <location evidence="1">Golgi apparatus membrane</location>
        <topology evidence="1">Peripheral membrane protein</topology>
    </subcellularLocation>
</comment>
<name>A0A9P8AFX5_9AGAR</name>
<accession>A0A9P8AFX5</accession>
<protein>
    <recommendedName>
        <fullName evidence="3">Conserved oligomeric Golgi complex subunit 8</fullName>
    </recommendedName>
    <alternativeName>
        <fullName evidence="8">Component of oligomeric Golgi complex 8</fullName>
    </alternativeName>
</protein>
<dbReference type="Pfam" id="PF04124">
    <property type="entry name" value="Dor1"/>
    <property type="match status" value="1"/>
</dbReference>
<organism evidence="10 11">
    <name type="scientific">Marasmius oreades</name>
    <name type="common">fairy-ring Marasmius</name>
    <dbReference type="NCBI Taxonomy" id="181124"/>
    <lineage>
        <taxon>Eukaryota</taxon>
        <taxon>Fungi</taxon>
        <taxon>Dikarya</taxon>
        <taxon>Basidiomycota</taxon>
        <taxon>Agaricomycotina</taxon>
        <taxon>Agaricomycetes</taxon>
        <taxon>Agaricomycetidae</taxon>
        <taxon>Agaricales</taxon>
        <taxon>Marasmiineae</taxon>
        <taxon>Marasmiaceae</taxon>
        <taxon>Marasmius</taxon>
    </lineage>
</organism>
<feature type="compositionally biased region" description="Polar residues" evidence="9">
    <location>
        <begin position="1"/>
        <end position="10"/>
    </location>
</feature>
<proteinExistence type="inferred from homology"/>
<dbReference type="GO" id="GO:0000139">
    <property type="term" value="C:Golgi membrane"/>
    <property type="evidence" value="ECO:0007669"/>
    <property type="project" value="UniProtKB-SubCell"/>
</dbReference>
<keyword evidence="5" id="KW-0653">Protein transport</keyword>
<feature type="region of interest" description="Disordered" evidence="9">
    <location>
        <begin position="634"/>
        <end position="658"/>
    </location>
</feature>
<dbReference type="GeneID" id="66070867"/>
<keyword evidence="6" id="KW-0333">Golgi apparatus</keyword>